<keyword evidence="1" id="KW-0812">Transmembrane</keyword>
<sequence length="303" mass="30926">MGEFSGELACLLAAGMWAVAVAIFRRPIQQFGAPAVNLVKSVVATVLLGLTVLATGQGNALAAAGAGPLGLIAASGLIGLTLGDTALFAAVGRIGPYRTMLFQTLAPVFTAVFAVFWLDTIPTGRELLGAAVILTGVMMVITPARGTVSKPAVGGGSLKAGYLFGILSALGQGVGIVLAKDGMETIPIVPATFIRLVFAAIGLVILTLASGRLNRVLQAMRDRKSLARMTGASFLGTYLAMMCMMAGVWLAPPAVSATLLSTTPVFSLFIDARSNRESIAPRKILGTIIAVLGVALLSGIGAT</sequence>
<dbReference type="EMBL" id="JACXWD010000016">
    <property type="protein sequence ID" value="MBD3867813.1"/>
    <property type="molecule type" value="Genomic_DNA"/>
</dbReference>
<organism evidence="3 4">
    <name type="scientific">Candidatus Polarisedimenticola svalbardensis</name>
    <dbReference type="NCBI Taxonomy" id="2886004"/>
    <lineage>
        <taxon>Bacteria</taxon>
        <taxon>Pseudomonadati</taxon>
        <taxon>Acidobacteriota</taxon>
        <taxon>Candidatus Polarisedimenticolia</taxon>
        <taxon>Candidatus Polarisedimenticolales</taxon>
        <taxon>Candidatus Polarisedimenticolaceae</taxon>
        <taxon>Candidatus Polarisedimenticola</taxon>
    </lineage>
</organism>
<comment type="caution">
    <text evidence="3">The sequence shown here is derived from an EMBL/GenBank/DDBJ whole genome shotgun (WGS) entry which is preliminary data.</text>
</comment>
<feature type="transmembrane region" description="Helical" evidence="1">
    <location>
        <begin position="185"/>
        <end position="209"/>
    </location>
</feature>
<feature type="transmembrane region" description="Helical" evidence="1">
    <location>
        <begin position="230"/>
        <end position="249"/>
    </location>
</feature>
<evidence type="ECO:0000313" key="4">
    <source>
        <dbReference type="Proteomes" id="UP000648239"/>
    </source>
</evidence>
<name>A0A8J7CL10_9BACT</name>
<dbReference type="Pfam" id="PF00892">
    <property type="entry name" value="EamA"/>
    <property type="match status" value="2"/>
</dbReference>
<protein>
    <submittedName>
        <fullName evidence="3">DMT family transporter</fullName>
    </submittedName>
</protein>
<dbReference type="PANTHER" id="PTHR22911">
    <property type="entry name" value="ACYL-MALONYL CONDENSING ENZYME-RELATED"/>
    <property type="match status" value="1"/>
</dbReference>
<feature type="transmembrane region" description="Helical" evidence="1">
    <location>
        <begin position="36"/>
        <end position="54"/>
    </location>
</feature>
<keyword evidence="1" id="KW-1133">Transmembrane helix</keyword>
<dbReference type="AlphaFoldDB" id="A0A8J7CL10"/>
<feature type="domain" description="EamA" evidence="2">
    <location>
        <begin position="160"/>
        <end position="298"/>
    </location>
</feature>
<feature type="transmembrane region" description="Helical" evidence="1">
    <location>
        <begin position="160"/>
        <end position="179"/>
    </location>
</feature>
<feature type="transmembrane region" description="Helical" evidence="1">
    <location>
        <begin position="6"/>
        <end position="24"/>
    </location>
</feature>
<dbReference type="Proteomes" id="UP000648239">
    <property type="component" value="Unassembled WGS sequence"/>
</dbReference>
<feature type="transmembrane region" description="Helical" evidence="1">
    <location>
        <begin position="284"/>
        <end position="302"/>
    </location>
</feature>
<evidence type="ECO:0000313" key="3">
    <source>
        <dbReference type="EMBL" id="MBD3867813.1"/>
    </source>
</evidence>
<dbReference type="SUPFAM" id="SSF103481">
    <property type="entry name" value="Multidrug resistance efflux transporter EmrE"/>
    <property type="match status" value="2"/>
</dbReference>
<keyword evidence="1" id="KW-0472">Membrane</keyword>
<dbReference type="InterPro" id="IPR000620">
    <property type="entry name" value="EamA_dom"/>
</dbReference>
<feature type="domain" description="EamA" evidence="2">
    <location>
        <begin position="5"/>
        <end position="141"/>
    </location>
</feature>
<feature type="transmembrane region" description="Helical" evidence="1">
    <location>
        <begin position="130"/>
        <end position="148"/>
    </location>
</feature>
<dbReference type="GO" id="GO:0016020">
    <property type="term" value="C:membrane"/>
    <property type="evidence" value="ECO:0007669"/>
    <property type="project" value="InterPro"/>
</dbReference>
<feature type="transmembrane region" description="Helical" evidence="1">
    <location>
        <begin position="60"/>
        <end position="88"/>
    </location>
</feature>
<proteinExistence type="predicted"/>
<evidence type="ECO:0000259" key="2">
    <source>
        <dbReference type="Pfam" id="PF00892"/>
    </source>
</evidence>
<gene>
    <name evidence="3" type="ORF">IFK94_06800</name>
</gene>
<dbReference type="InterPro" id="IPR037185">
    <property type="entry name" value="EmrE-like"/>
</dbReference>
<feature type="transmembrane region" description="Helical" evidence="1">
    <location>
        <begin position="100"/>
        <end position="118"/>
    </location>
</feature>
<accession>A0A8J7CL10</accession>
<evidence type="ECO:0000256" key="1">
    <source>
        <dbReference type="SAM" id="Phobius"/>
    </source>
</evidence>
<reference evidence="3 4" key="1">
    <citation type="submission" date="2020-08" db="EMBL/GenBank/DDBJ databases">
        <title>Acidobacteriota in marine sediments use diverse sulfur dissimilation pathways.</title>
        <authorList>
            <person name="Wasmund K."/>
        </authorList>
    </citation>
    <scope>NUCLEOTIDE SEQUENCE [LARGE SCALE GENOMIC DNA]</scope>
    <source>
        <strain evidence="3">MAG AM4</strain>
    </source>
</reference>